<proteinExistence type="predicted"/>
<organism evidence="2 3">
    <name type="scientific">Methylorubrum extorquens</name>
    <name type="common">Methylobacterium dichloromethanicum</name>
    <name type="synonym">Methylobacterium extorquens</name>
    <dbReference type="NCBI Taxonomy" id="408"/>
    <lineage>
        <taxon>Bacteria</taxon>
        <taxon>Pseudomonadati</taxon>
        <taxon>Pseudomonadota</taxon>
        <taxon>Alphaproteobacteria</taxon>
        <taxon>Hyphomicrobiales</taxon>
        <taxon>Methylobacteriaceae</taxon>
        <taxon>Methylorubrum</taxon>
    </lineage>
</organism>
<dbReference type="AlphaFoldDB" id="A0A2N9AME9"/>
<feature type="transmembrane region" description="Helical" evidence="1">
    <location>
        <begin position="28"/>
        <end position="46"/>
    </location>
</feature>
<sequence length="72" mass="8266">MSALRQGCYSLVQHLLPKLRTEYQLAEFRLIHLYVLNYCLVLLLAVRDFLATPISILAPTANITPRVRRNLA</sequence>
<dbReference type="EMBL" id="LT962688">
    <property type="protein sequence ID" value="SOR28544.1"/>
    <property type="molecule type" value="Genomic_DNA"/>
</dbReference>
<keyword evidence="1" id="KW-0812">Transmembrane</keyword>
<name>A0A2N9AME9_METEX</name>
<accession>A0A2N9AME9</accession>
<gene>
    <name evidence="2" type="ORF">TK0001_1942</name>
</gene>
<dbReference type="Proteomes" id="UP000233769">
    <property type="component" value="Chromosome tk0001"/>
</dbReference>
<protein>
    <submittedName>
        <fullName evidence="2">Uncharacterized protein</fullName>
    </submittedName>
</protein>
<keyword evidence="1" id="KW-1133">Transmembrane helix</keyword>
<evidence type="ECO:0000313" key="2">
    <source>
        <dbReference type="EMBL" id="SOR28544.1"/>
    </source>
</evidence>
<reference evidence="3" key="1">
    <citation type="submission" date="2017-10" db="EMBL/GenBank/DDBJ databases">
        <authorList>
            <person name="Regsiter A."/>
            <person name="William W."/>
        </authorList>
    </citation>
    <scope>NUCLEOTIDE SEQUENCE [LARGE SCALE GENOMIC DNA]</scope>
</reference>
<evidence type="ECO:0000256" key="1">
    <source>
        <dbReference type="SAM" id="Phobius"/>
    </source>
</evidence>
<evidence type="ECO:0000313" key="3">
    <source>
        <dbReference type="Proteomes" id="UP000233769"/>
    </source>
</evidence>
<keyword evidence="1" id="KW-0472">Membrane</keyword>